<protein>
    <submittedName>
        <fullName evidence="1">Uncharacterized protein</fullName>
    </submittedName>
</protein>
<dbReference type="EMBL" id="BPLR01002813">
    <property type="protein sequence ID" value="GIX78048.1"/>
    <property type="molecule type" value="Genomic_DNA"/>
</dbReference>
<organism evidence="1 2">
    <name type="scientific">Caerostris extrusa</name>
    <name type="common">Bark spider</name>
    <name type="synonym">Caerostris bankana</name>
    <dbReference type="NCBI Taxonomy" id="172846"/>
    <lineage>
        <taxon>Eukaryota</taxon>
        <taxon>Metazoa</taxon>
        <taxon>Ecdysozoa</taxon>
        <taxon>Arthropoda</taxon>
        <taxon>Chelicerata</taxon>
        <taxon>Arachnida</taxon>
        <taxon>Araneae</taxon>
        <taxon>Araneomorphae</taxon>
        <taxon>Entelegynae</taxon>
        <taxon>Araneoidea</taxon>
        <taxon>Araneidae</taxon>
        <taxon>Caerostris</taxon>
    </lineage>
</organism>
<comment type="caution">
    <text evidence="1">The sequence shown here is derived from an EMBL/GenBank/DDBJ whole genome shotgun (WGS) entry which is preliminary data.</text>
</comment>
<gene>
    <name evidence="1" type="ORF">CEXT_517221</name>
</gene>
<keyword evidence="2" id="KW-1185">Reference proteome</keyword>
<name>A0AAV4N225_CAEEX</name>
<proteinExistence type="predicted"/>
<dbReference type="AlphaFoldDB" id="A0AAV4N225"/>
<accession>A0AAV4N225</accession>
<evidence type="ECO:0000313" key="1">
    <source>
        <dbReference type="EMBL" id="GIX78048.1"/>
    </source>
</evidence>
<dbReference type="Proteomes" id="UP001054945">
    <property type="component" value="Unassembled WGS sequence"/>
</dbReference>
<evidence type="ECO:0000313" key="2">
    <source>
        <dbReference type="Proteomes" id="UP001054945"/>
    </source>
</evidence>
<sequence>MSSSPFHRRLIDNHPLRIVCELVLPLAKREAQSLDLFKCGPLSEEDSWEEVVRSVKRVRMCVVEKLSEELPLQGMSSSPFHRRLIDNHSLRIVCELLLPLAKIEAKSLYEIGNCTHKKERMKEKKNPGLGNSK</sequence>
<reference evidence="1 2" key="1">
    <citation type="submission" date="2021-06" db="EMBL/GenBank/DDBJ databases">
        <title>Caerostris extrusa draft genome.</title>
        <authorList>
            <person name="Kono N."/>
            <person name="Arakawa K."/>
        </authorList>
    </citation>
    <scope>NUCLEOTIDE SEQUENCE [LARGE SCALE GENOMIC DNA]</scope>
</reference>